<dbReference type="OrthoDB" id="1122635at2"/>
<dbReference type="AlphaFoldDB" id="A0A1M6G1G0"/>
<dbReference type="Proteomes" id="UP000184432">
    <property type="component" value="Unassembled WGS sequence"/>
</dbReference>
<reference evidence="2" key="1">
    <citation type="submission" date="2016-11" db="EMBL/GenBank/DDBJ databases">
        <authorList>
            <person name="Varghese N."/>
            <person name="Submissions S."/>
        </authorList>
    </citation>
    <scope>NUCLEOTIDE SEQUENCE [LARGE SCALE GENOMIC DNA]</scope>
    <source>
        <strain evidence="2">DSM 22623</strain>
    </source>
</reference>
<dbReference type="EMBL" id="FQYP01000005">
    <property type="protein sequence ID" value="SHJ03724.1"/>
    <property type="molecule type" value="Genomic_DNA"/>
</dbReference>
<name>A0A1M6G1G0_9FLAO</name>
<sequence length="216" mass="23835">MKTSTKLLLLCCLVYNFIGHSQKKESQGYIEFNDRKNILHGVYLGFDVAYGKIDGKNNTSIFGIKVAYVANQKMELGIAVRTLFSGLTEIDKTSGGDFDLQGIYGGLHVENVFFNNKKVKLSVPVLLGIGYIDGSGDFTKSTDMMGVLEPGINVLYNLNKYIQLEGGIKYRFSTPIDPVPTVLDNINGTSIGLGAKIGVFNLGKNRYKKQLHDHQN</sequence>
<gene>
    <name evidence="1" type="ORF">SAMN04488508_10516</name>
</gene>
<accession>A0A1M6G1G0</accession>
<organism evidence="1 2">
    <name type="scientific">Aquimarina spongiae</name>
    <dbReference type="NCBI Taxonomy" id="570521"/>
    <lineage>
        <taxon>Bacteria</taxon>
        <taxon>Pseudomonadati</taxon>
        <taxon>Bacteroidota</taxon>
        <taxon>Flavobacteriia</taxon>
        <taxon>Flavobacteriales</taxon>
        <taxon>Flavobacteriaceae</taxon>
        <taxon>Aquimarina</taxon>
    </lineage>
</organism>
<keyword evidence="2" id="KW-1185">Reference proteome</keyword>
<dbReference type="STRING" id="570521.SAMN04488508_10516"/>
<evidence type="ECO:0008006" key="3">
    <source>
        <dbReference type="Google" id="ProtNLM"/>
    </source>
</evidence>
<protein>
    <recommendedName>
        <fullName evidence="3">Outer membrane protein beta-barrel domain-containing protein</fullName>
    </recommendedName>
</protein>
<evidence type="ECO:0000313" key="1">
    <source>
        <dbReference type="EMBL" id="SHJ03724.1"/>
    </source>
</evidence>
<proteinExistence type="predicted"/>
<evidence type="ECO:0000313" key="2">
    <source>
        <dbReference type="Proteomes" id="UP000184432"/>
    </source>
</evidence>
<dbReference type="RefSeq" id="WP_073316232.1">
    <property type="nucleotide sequence ID" value="NZ_FQYP01000005.1"/>
</dbReference>